<evidence type="ECO:0000256" key="4">
    <source>
        <dbReference type="ARBA" id="ARBA00071970"/>
    </source>
</evidence>
<feature type="domain" description="Phytocyanin" evidence="7">
    <location>
        <begin position="146"/>
        <end position="240"/>
    </location>
</feature>
<dbReference type="Pfam" id="PF02298">
    <property type="entry name" value="Cu_bind_like"/>
    <property type="match status" value="2"/>
</dbReference>
<feature type="chain" id="PRO_5042028373" description="Basic blue protein" evidence="6">
    <location>
        <begin position="29"/>
        <end position="240"/>
    </location>
</feature>
<keyword evidence="6" id="KW-0732">Signal</keyword>
<dbReference type="AlphaFoldDB" id="A0AAE0DT19"/>
<dbReference type="CDD" id="cd11013">
    <property type="entry name" value="Plantacyanin"/>
    <property type="match status" value="2"/>
</dbReference>
<dbReference type="InterPro" id="IPR039391">
    <property type="entry name" value="Phytocyanin-like"/>
</dbReference>
<dbReference type="EMBL" id="JANJYJ010000010">
    <property type="protein sequence ID" value="KAK3185013.1"/>
    <property type="molecule type" value="Genomic_DNA"/>
</dbReference>
<dbReference type="InterPro" id="IPR003245">
    <property type="entry name" value="Phytocyanin_dom"/>
</dbReference>
<feature type="signal peptide" evidence="6">
    <location>
        <begin position="1"/>
        <end position="28"/>
    </location>
</feature>
<evidence type="ECO:0000259" key="7">
    <source>
        <dbReference type="PROSITE" id="PS51485"/>
    </source>
</evidence>
<organism evidence="8 9">
    <name type="scientific">Dipteronia sinensis</name>
    <dbReference type="NCBI Taxonomy" id="43782"/>
    <lineage>
        <taxon>Eukaryota</taxon>
        <taxon>Viridiplantae</taxon>
        <taxon>Streptophyta</taxon>
        <taxon>Embryophyta</taxon>
        <taxon>Tracheophyta</taxon>
        <taxon>Spermatophyta</taxon>
        <taxon>Magnoliopsida</taxon>
        <taxon>eudicotyledons</taxon>
        <taxon>Gunneridae</taxon>
        <taxon>Pentapetalae</taxon>
        <taxon>rosids</taxon>
        <taxon>malvids</taxon>
        <taxon>Sapindales</taxon>
        <taxon>Sapindaceae</taxon>
        <taxon>Hippocastanoideae</taxon>
        <taxon>Acereae</taxon>
        <taxon>Dipteronia</taxon>
    </lineage>
</organism>
<comment type="caution">
    <text evidence="8">The sequence shown here is derived from an EMBL/GenBank/DDBJ whole genome shotgun (WGS) entry which is preliminary data.</text>
</comment>
<evidence type="ECO:0000256" key="2">
    <source>
        <dbReference type="ARBA" id="ARBA00023008"/>
    </source>
</evidence>
<dbReference type="FunFam" id="2.60.40.420:FF:000013">
    <property type="entry name" value="basic blue protein-like"/>
    <property type="match status" value="2"/>
</dbReference>
<dbReference type="InterPro" id="IPR008972">
    <property type="entry name" value="Cupredoxin"/>
</dbReference>
<dbReference type="PROSITE" id="PS51485">
    <property type="entry name" value="PHYTOCYANIN"/>
    <property type="match status" value="2"/>
</dbReference>
<evidence type="ECO:0000313" key="8">
    <source>
        <dbReference type="EMBL" id="KAK3185013.1"/>
    </source>
</evidence>
<evidence type="ECO:0000313" key="9">
    <source>
        <dbReference type="Proteomes" id="UP001281410"/>
    </source>
</evidence>
<keyword evidence="9" id="KW-1185">Reference proteome</keyword>
<keyword evidence="1" id="KW-0479">Metal-binding</keyword>
<dbReference type="InterPro" id="IPR041844">
    <property type="entry name" value="Plantacyanin"/>
</dbReference>
<dbReference type="Proteomes" id="UP001281410">
    <property type="component" value="Unassembled WGS sequence"/>
</dbReference>
<keyword evidence="2" id="KW-0186">Copper</keyword>
<evidence type="ECO:0000256" key="3">
    <source>
        <dbReference type="ARBA" id="ARBA00023157"/>
    </source>
</evidence>
<dbReference type="GO" id="GO:0005886">
    <property type="term" value="C:plasma membrane"/>
    <property type="evidence" value="ECO:0007669"/>
    <property type="project" value="TreeGrafter"/>
</dbReference>
<evidence type="ECO:0000256" key="1">
    <source>
        <dbReference type="ARBA" id="ARBA00022723"/>
    </source>
</evidence>
<protein>
    <recommendedName>
        <fullName evidence="4">Basic blue protein</fullName>
    </recommendedName>
    <alternativeName>
        <fullName evidence="5">Plantacyanin</fullName>
    </alternativeName>
</protein>
<sequence length="240" mass="25654">MVQQGRGSAMLATVLVSLLVVQLEVAQAATYTVGGAGGWTFNVVGWTKGKQFKAGDVLVFNYSPAIHNVVAVNNVGYKTCLTPRGAKVYKSGKDQIKLSKGPNFFICNFAGHCESGMKIAARGSATMTMATLLLLLGLQFEIGFAANYTVGDDGGWSFGVSGWTKGKSFKVGDILEFNYNPEQHNVIVVDEKGYETCTAGGDAKTFNSGNDQIEITGKTFFICGFPTHCDSRDMKLAISV</sequence>
<dbReference type="GO" id="GO:0009055">
    <property type="term" value="F:electron transfer activity"/>
    <property type="evidence" value="ECO:0007669"/>
    <property type="project" value="InterPro"/>
</dbReference>
<evidence type="ECO:0000256" key="5">
    <source>
        <dbReference type="ARBA" id="ARBA00082491"/>
    </source>
</evidence>
<dbReference type="SUPFAM" id="SSF49503">
    <property type="entry name" value="Cupredoxins"/>
    <property type="match status" value="2"/>
</dbReference>
<accession>A0AAE0DT19</accession>
<dbReference type="PANTHER" id="PTHR33021:SF9">
    <property type="entry name" value="PUTATIVE, EXPRESSED-RELATED"/>
    <property type="match status" value="1"/>
</dbReference>
<reference evidence="8" key="1">
    <citation type="journal article" date="2023" name="Plant J.">
        <title>Genome sequences and population genomics provide insights into the demographic history, inbreeding, and mutation load of two 'living fossil' tree species of Dipteronia.</title>
        <authorList>
            <person name="Feng Y."/>
            <person name="Comes H.P."/>
            <person name="Chen J."/>
            <person name="Zhu S."/>
            <person name="Lu R."/>
            <person name="Zhang X."/>
            <person name="Li P."/>
            <person name="Qiu J."/>
            <person name="Olsen K.M."/>
            <person name="Qiu Y."/>
        </authorList>
    </citation>
    <scope>NUCLEOTIDE SEQUENCE</scope>
    <source>
        <strain evidence="8">NBL</strain>
    </source>
</reference>
<gene>
    <name evidence="8" type="ORF">Dsin_032299</name>
</gene>
<dbReference type="PANTHER" id="PTHR33021">
    <property type="entry name" value="BLUE COPPER PROTEIN"/>
    <property type="match status" value="1"/>
</dbReference>
<feature type="domain" description="Phytocyanin" evidence="7">
    <location>
        <begin position="29"/>
        <end position="125"/>
    </location>
</feature>
<evidence type="ECO:0000256" key="6">
    <source>
        <dbReference type="SAM" id="SignalP"/>
    </source>
</evidence>
<name>A0AAE0DT19_9ROSI</name>
<dbReference type="Gene3D" id="2.60.40.420">
    <property type="entry name" value="Cupredoxins - blue copper proteins"/>
    <property type="match status" value="2"/>
</dbReference>
<dbReference type="GO" id="GO:0046872">
    <property type="term" value="F:metal ion binding"/>
    <property type="evidence" value="ECO:0007669"/>
    <property type="project" value="UniProtKB-KW"/>
</dbReference>
<keyword evidence="3" id="KW-1015">Disulfide bond</keyword>
<proteinExistence type="predicted"/>